<name>C8VZ67_DESAS</name>
<organism evidence="1 2">
    <name type="scientific">Desulfofarcimen acetoxidans (strain ATCC 49208 / DSM 771 / KCTC 5769 / VKM B-1644 / 5575)</name>
    <name type="common">Desulfotomaculum acetoxidans</name>
    <dbReference type="NCBI Taxonomy" id="485916"/>
    <lineage>
        <taxon>Bacteria</taxon>
        <taxon>Bacillati</taxon>
        <taxon>Bacillota</taxon>
        <taxon>Clostridia</taxon>
        <taxon>Eubacteriales</taxon>
        <taxon>Peptococcaceae</taxon>
        <taxon>Desulfofarcimen</taxon>
    </lineage>
</organism>
<dbReference type="Proteomes" id="UP000002217">
    <property type="component" value="Chromosome"/>
</dbReference>
<dbReference type="RefSeq" id="WP_015757681.1">
    <property type="nucleotide sequence ID" value="NC_013216.1"/>
</dbReference>
<dbReference type="HOGENOM" id="CLU_2989195_0_0_9"/>
<dbReference type="OrthoDB" id="2665494at2"/>
<dbReference type="AlphaFoldDB" id="C8VZ67"/>
<proteinExistence type="predicted"/>
<dbReference type="STRING" id="485916.Dtox_2150"/>
<evidence type="ECO:0000313" key="1">
    <source>
        <dbReference type="EMBL" id="ACV62977.1"/>
    </source>
</evidence>
<dbReference type="KEGG" id="dae:Dtox_2150"/>
<dbReference type="EMBL" id="CP001720">
    <property type="protein sequence ID" value="ACV62977.1"/>
    <property type="molecule type" value="Genomic_DNA"/>
</dbReference>
<keyword evidence="2" id="KW-1185">Reference proteome</keyword>
<reference evidence="1 2" key="1">
    <citation type="journal article" date="2009" name="Stand. Genomic Sci.">
        <title>Complete genome sequence of Desulfotomaculum acetoxidans type strain (5575).</title>
        <authorList>
            <person name="Spring S."/>
            <person name="Lapidus A."/>
            <person name="Schroder M."/>
            <person name="Gleim D."/>
            <person name="Sims D."/>
            <person name="Meincke L."/>
            <person name="Glavina Del Rio T."/>
            <person name="Tice H."/>
            <person name="Copeland A."/>
            <person name="Cheng J.F."/>
            <person name="Lucas S."/>
            <person name="Chen F."/>
            <person name="Nolan M."/>
            <person name="Bruce D."/>
            <person name="Goodwin L."/>
            <person name="Pitluck S."/>
            <person name="Ivanova N."/>
            <person name="Mavromatis K."/>
            <person name="Mikhailova N."/>
            <person name="Pati A."/>
            <person name="Chen A."/>
            <person name="Palaniappan K."/>
            <person name="Land M."/>
            <person name="Hauser L."/>
            <person name="Chang Y.J."/>
            <person name="Jeffries C.D."/>
            <person name="Chain P."/>
            <person name="Saunders E."/>
            <person name="Brettin T."/>
            <person name="Detter J.C."/>
            <person name="Goker M."/>
            <person name="Bristow J."/>
            <person name="Eisen J.A."/>
            <person name="Markowitz V."/>
            <person name="Hugenholtz P."/>
            <person name="Kyrpides N.C."/>
            <person name="Klenk H.P."/>
            <person name="Han C."/>
        </authorList>
    </citation>
    <scope>NUCLEOTIDE SEQUENCE [LARGE SCALE GENOMIC DNA]</scope>
    <source>
        <strain evidence="2">ATCC 49208 / DSM 771 / VKM B-1644</strain>
    </source>
</reference>
<sequence>MPKYLIITRSWIYNGVTEGVLFQNGRAIVEDEFIKNLLVVNYGYIAELIKDEAEKKQFCSGR</sequence>
<protein>
    <submittedName>
        <fullName evidence="1">Uncharacterized protein</fullName>
    </submittedName>
</protein>
<accession>C8VZ67</accession>
<evidence type="ECO:0000313" key="2">
    <source>
        <dbReference type="Proteomes" id="UP000002217"/>
    </source>
</evidence>
<gene>
    <name evidence="1" type="ordered locus">Dtox_2150</name>
</gene>